<dbReference type="InterPro" id="IPR013704">
    <property type="entry name" value="UPF0313_N"/>
</dbReference>
<gene>
    <name evidence="2" type="ORF">EA686_06970</name>
</gene>
<comment type="caution">
    <text evidence="2">The sequence shown here is derived from an EMBL/GenBank/DDBJ whole genome shotgun (WGS) entry which is preliminary data.</text>
</comment>
<feature type="domain" description="UPF0313" evidence="1">
    <location>
        <begin position="30"/>
        <end position="55"/>
    </location>
</feature>
<proteinExistence type="predicted"/>
<dbReference type="EMBL" id="RFDI01000284">
    <property type="protein sequence ID" value="RSR60672.1"/>
    <property type="molecule type" value="Genomic_DNA"/>
</dbReference>
<reference evidence="2 3" key="1">
    <citation type="submission" date="2018-10" db="EMBL/GenBank/DDBJ databases">
        <title>GWAS and RNA-Seq identify cryptic mechanisms of antimicrobial resistance in Acinetobacter baumannii.</title>
        <authorList>
            <person name="Sahl J.W."/>
        </authorList>
    </citation>
    <scope>NUCLEOTIDE SEQUENCE [LARGE SCALE GENOMIC DNA]</scope>
    <source>
        <strain evidence="2 3">TG28175</strain>
    </source>
</reference>
<dbReference type="AlphaFoldDB" id="A0A429MT47"/>
<evidence type="ECO:0000313" key="3">
    <source>
        <dbReference type="Proteomes" id="UP000280073"/>
    </source>
</evidence>
<sequence>MSTAYTMQTAPKALFDYDKYWASCFEPAPFLPMSREEMEQLGWDACDFILVCGDA</sequence>
<name>A0A429MT47_ACIBA</name>
<dbReference type="Pfam" id="PF08497">
    <property type="entry name" value="Radical_SAM_N"/>
    <property type="match status" value="1"/>
</dbReference>
<feature type="non-terminal residue" evidence="2">
    <location>
        <position position="55"/>
    </location>
</feature>
<evidence type="ECO:0000313" key="2">
    <source>
        <dbReference type="EMBL" id="RSR60672.1"/>
    </source>
</evidence>
<organism evidence="2 3">
    <name type="scientific">Acinetobacter baumannii</name>
    <dbReference type="NCBI Taxonomy" id="470"/>
    <lineage>
        <taxon>Bacteria</taxon>
        <taxon>Pseudomonadati</taxon>
        <taxon>Pseudomonadota</taxon>
        <taxon>Gammaproteobacteria</taxon>
        <taxon>Moraxellales</taxon>
        <taxon>Moraxellaceae</taxon>
        <taxon>Acinetobacter</taxon>
        <taxon>Acinetobacter calcoaceticus/baumannii complex</taxon>
    </lineage>
</organism>
<evidence type="ECO:0000259" key="1">
    <source>
        <dbReference type="Pfam" id="PF08497"/>
    </source>
</evidence>
<accession>A0A429MT47</accession>
<dbReference type="Proteomes" id="UP000280073">
    <property type="component" value="Unassembled WGS sequence"/>
</dbReference>
<protein>
    <recommendedName>
        <fullName evidence="1">UPF0313 domain-containing protein</fullName>
    </recommendedName>
</protein>